<keyword evidence="1" id="KW-0732">Signal</keyword>
<feature type="signal peptide" evidence="1">
    <location>
        <begin position="1"/>
        <end position="24"/>
    </location>
</feature>
<organism evidence="2 3">
    <name type="scientific">Almyronema epifaneia S1</name>
    <dbReference type="NCBI Taxonomy" id="2991925"/>
    <lineage>
        <taxon>Bacteria</taxon>
        <taxon>Bacillati</taxon>
        <taxon>Cyanobacteriota</taxon>
        <taxon>Cyanophyceae</taxon>
        <taxon>Nodosilineales</taxon>
        <taxon>Nodosilineaceae</taxon>
        <taxon>Almyronema</taxon>
        <taxon>Almyronema epifaneia</taxon>
    </lineage>
</organism>
<dbReference type="EMBL" id="JBHZOL010000031">
    <property type="protein sequence ID" value="MFE4105679.1"/>
    <property type="molecule type" value="Genomic_DNA"/>
</dbReference>
<name>A0ABW6IBY7_9CYAN</name>
<comment type="caution">
    <text evidence="2">The sequence shown here is derived from an EMBL/GenBank/DDBJ whole genome shotgun (WGS) entry which is preliminary data.</text>
</comment>
<evidence type="ECO:0000313" key="3">
    <source>
        <dbReference type="Proteomes" id="UP001600165"/>
    </source>
</evidence>
<feature type="chain" id="PRO_5047188177" evidence="1">
    <location>
        <begin position="25"/>
        <end position="305"/>
    </location>
</feature>
<evidence type="ECO:0000256" key="1">
    <source>
        <dbReference type="SAM" id="SignalP"/>
    </source>
</evidence>
<proteinExistence type="predicted"/>
<gene>
    <name evidence="2" type="ORF">ACFVKH_05280</name>
</gene>
<dbReference type="Gene3D" id="2.60.120.380">
    <property type="match status" value="1"/>
</dbReference>
<dbReference type="NCBIfam" id="NF038127">
    <property type="entry name" value="FDP_fam"/>
    <property type="match status" value="1"/>
</dbReference>
<evidence type="ECO:0000313" key="2">
    <source>
        <dbReference type="EMBL" id="MFE4105679.1"/>
    </source>
</evidence>
<dbReference type="Proteomes" id="UP001600165">
    <property type="component" value="Unassembled WGS sequence"/>
</dbReference>
<reference evidence="2 3" key="1">
    <citation type="submission" date="2024-10" db="EMBL/GenBank/DDBJ databases">
        <authorList>
            <person name="Ratan Roy A."/>
            <person name="Morales Sandoval P.H."/>
            <person name="De Los Santos Villalobos S."/>
            <person name="Chakraborty S."/>
            <person name="Mukherjee J."/>
        </authorList>
    </citation>
    <scope>NUCLEOTIDE SEQUENCE [LARGE SCALE GENOMIC DNA]</scope>
    <source>
        <strain evidence="2 3">S1</strain>
    </source>
</reference>
<accession>A0ABW6IBY7</accession>
<dbReference type="RefSeq" id="WP_377962677.1">
    <property type="nucleotide sequence ID" value="NZ_JBHZOL010000031.1"/>
</dbReference>
<protein>
    <submittedName>
        <fullName evidence="2">DVUA0089 family protein</fullName>
    </submittedName>
</protein>
<sequence>MKLSTVITGLSAIALSSFMSAAKAQTIPASRLQQELQLAVCLNAWDYALDLSDPLIASSEISPSDRAQLIQLRRQLQNYQARGTVVANQPNCEAVLAQTITAAEVSLPERPVEWARAYEALFASLYYRPGQGRNQSFRPILPLAGVSLRSQIDIPALSPETPIDTRNGSGVVAGEVSTYHQVYSFVAGLGDRVTIAVDVTEILPGTLYQDDDSQLFLFNSEGQLLAENDDLGRLQSQITDFLVPRTGLYYVVVTTYDNDPVLDREQRVIGWENNGGSAIEYTLTLAGVTPTAVLMRPTLSNEPDQ</sequence>
<keyword evidence="3" id="KW-1185">Reference proteome</keyword>